<sequence length="500" mass="54350">MDTRGGRDMGQQPKILTPHLGPEHELGAEMRALRERQRLSLKGLQSLIRFSAGYIARCERADQRPSADLITACDHHLGANGSLIRRYRELFGDRDGSVGPRVHVSNPESHVSNGHVSLASGQDPQAVSGQGFSTPARTLQTPGPLGPAAEERPSGLVVATGQPDADRELISLAARRAKSFAMLANQGNLTAEALDQIHDDVRRLAYDYPQRPLSDLLGDLVQTQETLYNILENRQRPDQARKVYFLTGVVGGLLAKASHDLADPHAAMAQARTAFLCADHADHNGLRAWIRSLQALVSYWAGRHREAINFTQSGTEYALRSRSTSAVSLPINEARSWAALGNSEQAYAAIRRAEDAWDHIQPDEVDELGGLCTFNQNKTIYYAADALAWLPAESSAAQEYAQRAVDAYADESSPDWAFGDQAGSRSDLAIARVSAGELEGAAEAVAPILELDPEHRINGIITSAQRVHKALSSSDLAVSAGELQEQIELFTRTPLKSLPR</sequence>
<dbReference type="GO" id="GO:0003677">
    <property type="term" value="F:DNA binding"/>
    <property type="evidence" value="ECO:0007669"/>
    <property type="project" value="InterPro"/>
</dbReference>
<evidence type="ECO:0000313" key="3">
    <source>
        <dbReference type="Proteomes" id="UP000254425"/>
    </source>
</evidence>
<dbReference type="EMBL" id="CP031320">
    <property type="protein sequence ID" value="AXK35882.1"/>
    <property type="molecule type" value="Genomic_DNA"/>
</dbReference>
<proteinExistence type="predicted"/>
<evidence type="ECO:0000313" key="2">
    <source>
        <dbReference type="EMBL" id="AXK35882.1"/>
    </source>
</evidence>
<feature type="region of interest" description="Disordered" evidence="1">
    <location>
        <begin position="1"/>
        <end position="21"/>
    </location>
</feature>
<dbReference type="Gene3D" id="1.10.260.40">
    <property type="entry name" value="lambda repressor-like DNA-binding domains"/>
    <property type="match status" value="1"/>
</dbReference>
<accession>A0A345XW66</accession>
<dbReference type="AlphaFoldDB" id="A0A345XW66"/>
<dbReference type="InterPro" id="IPR010982">
    <property type="entry name" value="Lambda_DNA-bd_dom_sf"/>
</dbReference>
<keyword evidence="3" id="KW-1185">Reference proteome</keyword>
<protein>
    <submittedName>
        <fullName evidence="2">XRE family transcriptional regulator</fullName>
    </submittedName>
</protein>
<feature type="compositionally biased region" description="Polar residues" evidence="1">
    <location>
        <begin position="106"/>
        <end position="141"/>
    </location>
</feature>
<feature type="region of interest" description="Disordered" evidence="1">
    <location>
        <begin position="98"/>
        <end position="153"/>
    </location>
</feature>
<dbReference type="KEGG" id="sarm:DVA86_27920"/>
<dbReference type="Proteomes" id="UP000254425">
    <property type="component" value="Chromosome"/>
</dbReference>
<gene>
    <name evidence="2" type="ORF">DVA86_27920</name>
</gene>
<organism evidence="2 3">
    <name type="scientific">Streptomyces armeniacus</name>
    <dbReference type="NCBI Taxonomy" id="83291"/>
    <lineage>
        <taxon>Bacteria</taxon>
        <taxon>Bacillati</taxon>
        <taxon>Actinomycetota</taxon>
        <taxon>Actinomycetes</taxon>
        <taxon>Kitasatosporales</taxon>
        <taxon>Streptomycetaceae</taxon>
        <taxon>Streptomyces</taxon>
    </lineage>
</organism>
<dbReference type="InterPro" id="IPR001387">
    <property type="entry name" value="Cro/C1-type_HTH"/>
</dbReference>
<evidence type="ECO:0000256" key="1">
    <source>
        <dbReference type="SAM" id="MobiDB-lite"/>
    </source>
</evidence>
<dbReference type="CDD" id="cd00093">
    <property type="entry name" value="HTH_XRE"/>
    <property type="match status" value="1"/>
</dbReference>
<dbReference type="SUPFAM" id="SSF47413">
    <property type="entry name" value="lambda repressor-like DNA-binding domains"/>
    <property type="match status" value="1"/>
</dbReference>
<dbReference type="Pfam" id="PF13560">
    <property type="entry name" value="HTH_31"/>
    <property type="match status" value="1"/>
</dbReference>
<name>A0A345XW66_9ACTN</name>
<reference evidence="2 3" key="1">
    <citation type="submission" date="2018-07" db="EMBL/GenBank/DDBJ databases">
        <title>Draft genome of the type strain Streptomyces armeniacus ATCC 15676.</title>
        <authorList>
            <person name="Labana P."/>
            <person name="Gosse J.T."/>
            <person name="Boddy C.N."/>
        </authorList>
    </citation>
    <scope>NUCLEOTIDE SEQUENCE [LARGE SCALE GENOMIC DNA]</scope>
    <source>
        <strain evidence="2 3">ATCC 15676</strain>
    </source>
</reference>